<evidence type="ECO:0000256" key="3">
    <source>
        <dbReference type="ARBA" id="ARBA00023157"/>
    </source>
</evidence>
<dbReference type="PANTHER" id="PTHR47499:SF1">
    <property type="entry name" value="SERINE PROTEASE INHIBITOR KAZAL-TYPE 7"/>
    <property type="match status" value="1"/>
</dbReference>
<reference evidence="5" key="2">
    <citation type="submission" date="2025-08" db="UniProtKB">
        <authorList>
            <consortium name="Ensembl"/>
        </authorList>
    </citation>
    <scope>IDENTIFICATION</scope>
</reference>
<dbReference type="InterPro" id="IPR050159">
    <property type="entry name" value="Kazal-type_SerProtInhib"/>
</dbReference>
<evidence type="ECO:0000259" key="4">
    <source>
        <dbReference type="PROSITE" id="PS51465"/>
    </source>
</evidence>
<dbReference type="AlphaFoldDB" id="F7DJZ0"/>
<keyword evidence="3" id="KW-1015">Disulfide bond</keyword>
<dbReference type="InterPro" id="IPR036058">
    <property type="entry name" value="Kazal_dom_sf"/>
</dbReference>
<proteinExistence type="predicted"/>
<dbReference type="SUPFAM" id="SSF100895">
    <property type="entry name" value="Kazal-type serine protease inhibitors"/>
    <property type="match status" value="1"/>
</dbReference>
<dbReference type="PANTHER" id="PTHR47499">
    <property type="entry name" value="SERINE PROTEASE INHIBITOR KAZAL-TYPE 7 SPINK7"/>
    <property type="match status" value="1"/>
</dbReference>
<dbReference type="SMART" id="SM00280">
    <property type="entry name" value="KAZAL"/>
    <property type="match status" value="1"/>
</dbReference>
<dbReference type="Bgee" id="ENSMODG00000005591">
    <property type="expression patterns" value="Expressed in ectoderm-derived structure and 3 other cell types or tissues"/>
</dbReference>
<dbReference type="GO" id="GO:0005576">
    <property type="term" value="C:extracellular region"/>
    <property type="evidence" value="ECO:0007669"/>
    <property type="project" value="UniProtKB-SubCell"/>
</dbReference>
<feature type="domain" description="Kazal-like" evidence="4">
    <location>
        <begin position="1"/>
        <end position="58"/>
    </location>
</feature>
<comment type="subcellular location">
    <subcellularLocation>
        <location evidence="1">Secreted</location>
    </subcellularLocation>
</comment>
<protein>
    <recommendedName>
        <fullName evidence="4">Kazal-like domain-containing protein</fullName>
    </recommendedName>
</protein>
<dbReference type="FunCoup" id="F7DJZ0">
    <property type="interactions" value="12"/>
</dbReference>
<dbReference type="Proteomes" id="UP000002280">
    <property type="component" value="Chromosome 1"/>
</dbReference>
<dbReference type="eggNOG" id="KOG3649">
    <property type="taxonomic scope" value="Eukaryota"/>
</dbReference>
<keyword evidence="2" id="KW-0964">Secreted</keyword>
<evidence type="ECO:0000256" key="2">
    <source>
        <dbReference type="ARBA" id="ARBA00022525"/>
    </source>
</evidence>
<sequence length="60" mass="6738">MTQLSDWKFPLTDIRCPTEYLPVCGSDFNTYGSGCHLCVANLKTNGQVTYVRDGPCYMIL</sequence>
<dbReference type="HOGENOM" id="CLU_169765_4_1_1"/>
<dbReference type="Ensembl" id="ENSMODT00000007063.3">
    <property type="protein sequence ID" value="ENSMODP00000006923.3"/>
    <property type="gene ID" value="ENSMODG00000005591.3"/>
</dbReference>
<dbReference type="Pfam" id="PF00050">
    <property type="entry name" value="Kazal_1"/>
    <property type="match status" value="1"/>
</dbReference>
<dbReference type="Gene3D" id="3.30.60.30">
    <property type="match status" value="1"/>
</dbReference>
<reference evidence="5" key="3">
    <citation type="submission" date="2025-09" db="UniProtKB">
        <authorList>
            <consortium name="Ensembl"/>
        </authorList>
    </citation>
    <scope>IDENTIFICATION</scope>
</reference>
<accession>F7DJZ0</accession>
<evidence type="ECO:0000256" key="1">
    <source>
        <dbReference type="ARBA" id="ARBA00004613"/>
    </source>
</evidence>
<dbReference type="PROSITE" id="PS51465">
    <property type="entry name" value="KAZAL_2"/>
    <property type="match status" value="1"/>
</dbReference>
<evidence type="ECO:0000313" key="6">
    <source>
        <dbReference type="Proteomes" id="UP000002280"/>
    </source>
</evidence>
<dbReference type="InParanoid" id="F7DJZ0"/>
<reference evidence="5 6" key="1">
    <citation type="journal article" date="2007" name="Nature">
        <title>Genome of the marsupial Monodelphis domestica reveals innovation in non-coding sequences.</title>
        <authorList>
            <person name="Mikkelsen T.S."/>
            <person name="Wakefield M.J."/>
            <person name="Aken B."/>
            <person name="Amemiya C.T."/>
            <person name="Chang J.L."/>
            <person name="Duke S."/>
            <person name="Garber M."/>
            <person name="Gentles A.J."/>
            <person name="Goodstadt L."/>
            <person name="Heger A."/>
            <person name="Jurka J."/>
            <person name="Kamal M."/>
            <person name="Mauceli E."/>
            <person name="Searle S.M."/>
            <person name="Sharpe T."/>
            <person name="Baker M.L."/>
            <person name="Batzer M.A."/>
            <person name="Benos P.V."/>
            <person name="Belov K."/>
            <person name="Clamp M."/>
            <person name="Cook A."/>
            <person name="Cuff J."/>
            <person name="Das R."/>
            <person name="Davidow L."/>
            <person name="Deakin J.E."/>
            <person name="Fazzari M.J."/>
            <person name="Glass J.L."/>
            <person name="Grabherr M."/>
            <person name="Greally J.M."/>
            <person name="Gu W."/>
            <person name="Hore T.A."/>
            <person name="Huttley G.A."/>
            <person name="Kleber M."/>
            <person name="Jirtle R.L."/>
            <person name="Koina E."/>
            <person name="Lee J.T."/>
            <person name="Mahony S."/>
            <person name="Marra M.A."/>
            <person name="Miller R.D."/>
            <person name="Nicholls R.D."/>
            <person name="Oda M."/>
            <person name="Papenfuss A.T."/>
            <person name="Parra Z.E."/>
            <person name="Pollock D.D."/>
            <person name="Ray D.A."/>
            <person name="Schein J.E."/>
            <person name="Speed T.P."/>
            <person name="Thompson K."/>
            <person name="VandeBerg J.L."/>
            <person name="Wade C.M."/>
            <person name="Walker J.A."/>
            <person name="Waters P.D."/>
            <person name="Webber C."/>
            <person name="Weidman J.R."/>
            <person name="Xie X."/>
            <person name="Zody M.C."/>
            <person name="Baldwin J."/>
            <person name="Abdouelleil A."/>
            <person name="Abdulkadir J."/>
            <person name="Abebe A."/>
            <person name="Abera B."/>
            <person name="Abreu J."/>
            <person name="Acer S.C."/>
            <person name="Aftuck L."/>
            <person name="Alexander A."/>
            <person name="An P."/>
            <person name="Anderson E."/>
            <person name="Anderson S."/>
            <person name="Arachi H."/>
            <person name="Azer M."/>
            <person name="Bachantsang P."/>
            <person name="Barry A."/>
            <person name="Bayul T."/>
            <person name="Berlin A."/>
            <person name="Bessette D."/>
            <person name="Bloom T."/>
            <person name="Bloom T."/>
            <person name="Boguslavskiy L."/>
            <person name="Bonnet C."/>
            <person name="Boukhgalter B."/>
            <person name="Bourzgui I."/>
            <person name="Brown A."/>
            <person name="Cahill P."/>
            <person name="Channer S."/>
            <person name="Cheshatsang Y."/>
            <person name="Chuda L."/>
            <person name="Citroen M."/>
            <person name="Collymore A."/>
            <person name="Cooke P."/>
            <person name="Costello M."/>
            <person name="D'Aco K."/>
            <person name="Daza R."/>
            <person name="De Haan G."/>
            <person name="DeGray S."/>
            <person name="DeMaso C."/>
            <person name="Dhargay N."/>
            <person name="Dooley K."/>
            <person name="Dooley E."/>
            <person name="Doricent M."/>
            <person name="Dorje P."/>
            <person name="Dorjee K."/>
            <person name="Dupes A."/>
            <person name="Elong R."/>
            <person name="Falk J."/>
            <person name="Farina A."/>
            <person name="Faro S."/>
            <person name="Ferguson D."/>
            <person name="Fisher S."/>
            <person name="Foley C.D."/>
            <person name="Franke A."/>
            <person name="Friedrich D."/>
            <person name="Gadbois L."/>
            <person name="Gearin G."/>
            <person name="Gearin C.R."/>
            <person name="Giannoukos G."/>
            <person name="Goode T."/>
            <person name="Graham J."/>
            <person name="Grandbois E."/>
            <person name="Grewal S."/>
            <person name="Gyaltsen K."/>
            <person name="Hafez N."/>
            <person name="Hagos B."/>
            <person name="Hall J."/>
            <person name="Henson C."/>
            <person name="Hollinger A."/>
            <person name="Honan T."/>
            <person name="Huard M.D."/>
            <person name="Hughes L."/>
            <person name="Hurhula B."/>
            <person name="Husby M.E."/>
            <person name="Kamat A."/>
            <person name="Kanga B."/>
            <person name="Kashin S."/>
            <person name="Khazanovich D."/>
            <person name="Kisner P."/>
            <person name="Lance K."/>
            <person name="Lara M."/>
            <person name="Lee W."/>
            <person name="Lennon N."/>
            <person name="Letendre F."/>
            <person name="LeVine R."/>
            <person name="Lipovsky A."/>
            <person name="Liu X."/>
            <person name="Liu J."/>
            <person name="Liu S."/>
            <person name="Lokyitsang T."/>
            <person name="Lokyitsang Y."/>
            <person name="Lubonja R."/>
            <person name="Lui A."/>
            <person name="MacDonald P."/>
            <person name="Magnisalis V."/>
            <person name="Maru K."/>
            <person name="Matthews C."/>
            <person name="McCusker W."/>
            <person name="McDonough S."/>
            <person name="Mehta T."/>
            <person name="Meldrim J."/>
            <person name="Meneus L."/>
            <person name="Mihai O."/>
            <person name="Mihalev A."/>
            <person name="Mihova T."/>
            <person name="Mittelman R."/>
            <person name="Mlenga V."/>
            <person name="Montmayeur A."/>
            <person name="Mulrain L."/>
            <person name="Navidi A."/>
            <person name="Naylor J."/>
            <person name="Negash T."/>
            <person name="Nguyen T."/>
            <person name="Nguyen N."/>
            <person name="Nicol R."/>
            <person name="Norbu C."/>
            <person name="Norbu N."/>
            <person name="Novod N."/>
            <person name="O'Neill B."/>
            <person name="Osman S."/>
            <person name="Markiewicz E."/>
            <person name="Oyono O.L."/>
            <person name="Patti C."/>
            <person name="Phunkhang P."/>
            <person name="Pierre F."/>
            <person name="Priest M."/>
            <person name="Raghuraman S."/>
            <person name="Rege F."/>
            <person name="Reyes R."/>
            <person name="Rise C."/>
            <person name="Rogov P."/>
            <person name="Ross K."/>
            <person name="Ryan E."/>
            <person name="Settipalli S."/>
            <person name="Shea T."/>
            <person name="Sherpa N."/>
            <person name="Shi L."/>
            <person name="Shih D."/>
            <person name="Sparrow T."/>
            <person name="Spaulding J."/>
            <person name="Stalker J."/>
            <person name="Stange-Thomann N."/>
            <person name="Stavropoulos S."/>
            <person name="Stone C."/>
            <person name="Strader C."/>
            <person name="Tesfaye S."/>
            <person name="Thomson T."/>
            <person name="Thoulutsang Y."/>
            <person name="Thoulutsang D."/>
            <person name="Topham K."/>
            <person name="Topping I."/>
            <person name="Tsamla T."/>
            <person name="Vassiliev H."/>
            <person name="Vo A."/>
            <person name="Wangchuk T."/>
            <person name="Wangdi T."/>
            <person name="Weiand M."/>
            <person name="Wilkinson J."/>
            <person name="Wilson A."/>
            <person name="Yadav S."/>
            <person name="Young G."/>
            <person name="Yu Q."/>
            <person name="Zembek L."/>
            <person name="Zhong D."/>
            <person name="Zimmer A."/>
            <person name="Zwirko Z."/>
            <person name="Jaffe D.B."/>
            <person name="Alvarez P."/>
            <person name="Brockman W."/>
            <person name="Butler J."/>
            <person name="Chin C."/>
            <person name="Gnerre S."/>
            <person name="MacCallum I."/>
            <person name="Graves J.A."/>
            <person name="Ponting C.P."/>
            <person name="Breen M."/>
            <person name="Samollow P.B."/>
            <person name="Lander E.S."/>
            <person name="Lindblad-Toh K."/>
        </authorList>
    </citation>
    <scope>NUCLEOTIDE SEQUENCE [LARGE SCALE GENOMIC DNA]</scope>
</reference>
<organism evidence="5 6">
    <name type="scientific">Monodelphis domestica</name>
    <name type="common">Gray short-tailed opossum</name>
    <dbReference type="NCBI Taxonomy" id="13616"/>
    <lineage>
        <taxon>Eukaryota</taxon>
        <taxon>Metazoa</taxon>
        <taxon>Chordata</taxon>
        <taxon>Craniata</taxon>
        <taxon>Vertebrata</taxon>
        <taxon>Euteleostomi</taxon>
        <taxon>Mammalia</taxon>
        <taxon>Metatheria</taxon>
        <taxon>Didelphimorphia</taxon>
        <taxon>Didelphidae</taxon>
        <taxon>Monodelphis</taxon>
    </lineage>
</organism>
<keyword evidence="6" id="KW-1185">Reference proteome</keyword>
<evidence type="ECO:0000313" key="5">
    <source>
        <dbReference type="Ensembl" id="ENSMODP00000006923.3"/>
    </source>
</evidence>
<dbReference type="InterPro" id="IPR002350">
    <property type="entry name" value="Kazal_dom"/>
</dbReference>
<name>F7DJZ0_MONDO</name>
<dbReference type="PROSITE" id="PS00282">
    <property type="entry name" value="KAZAL_1"/>
    <property type="match status" value="1"/>
</dbReference>